<keyword evidence="4" id="KW-1185">Reference proteome</keyword>
<keyword evidence="3" id="KW-0378">Hydrolase</keyword>
<dbReference type="InterPro" id="IPR004097">
    <property type="entry name" value="DHHA2"/>
</dbReference>
<protein>
    <recommendedName>
        <fullName evidence="2">DHHA2 domain-containing protein</fullName>
    </recommendedName>
</protein>
<reference evidence="3 4" key="2">
    <citation type="journal article" date="2007" name="PLoS Biol.">
        <title>Principles of genome evolution in the Drosophila melanogaster species group.</title>
        <authorList>
            <person name="Ranz J.M."/>
            <person name="Maurin D."/>
            <person name="Chan Y.S."/>
            <person name="von Grotthuss M."/>
            <person name="Hillier L.W."/>
            <person name="Roote J."/>
            <person name="Ashburner M."/>
            <person name="Bergman C.M."/>
        </authorList>
    </citation>
    <scope>NUCLEOTIDE SEQUENCE [LARGE SCALE GENOMIC DNA]</scope>
    <source>
        <strain evidence="4">Tai18E2 / Tucson 14021-0261.01</strain>
    </source>
</reference>
<dbReference type="SMART" id="SM01131">
    <property type="entry name" value="DHHA2"/>
    <property type="match status" value="1"/>
</dbReference>
<gene>
    <name evidence="3" type="primary">Dyak\GE16244</name>
    <name evidence="3" type="synonym">dyak_GLEANR_17685</name>
    <name evidence="3" type="synonym">GE16244</name>
    <name evidence="3" type="ORF">Dyak_GE16244</name>
</gene>
<dbReference type="GO" id="GO:0048072">
    <property type="term" value="P:compound eye pigmentation"/>
    <property type="evidence" value="ECO:0007669"/>
    <property type="project" value="EnsemblMetazoa"/>
</dbReference>
<dbReference type="PANTHER" id="PTHR12112">
    <property type="entry name" value="BNIP - RELATED"/>
    <property type="match status" value="1"/>
</dbReference>
<dbReference type="AlphaFoldDB" id="B4Q197"/>
<comment type="similarity">
    <text evidence="1">Belongs to the PPase class C family. Prune subfamily.</text>
</comment>
<dbReference type="eggNOG" id="KOG4129">
    <property type="taxonomic scope" value="Eukaryota"/>
</dbReference>
<dbReference type="HOGENOM" id="CLU_019358_0_1_1"/>
<dbReference type="InterPro" id="IPR038222">
    <property type="entry name" value="DHHA2_dom_sf"/>
</dbReference>
<organism evidence="3 4">
    <name type="scientific">Drosophila yakuba</name>
    <name type="common">Fruit fly</name>
    <dbReference type="NCBI Taxonomy" id="7245"/>
    <lineage>
        <taxon>Eukaryota</taxon>
        <taxon>Metazoa</taxon>
        <taxon>Ecdysozoa</taxon>
        <taxon>Arthropoda</taxon>
        <taxon>Hexapoda</taxon>
        <taxon>Insecta</taxon>
        <taxon>Pterygota</taxon>
        <taxon>Neoptera</taxon>
        <taxon>Endopterygota</taxon>
        <taxon>Diptera</taxon>
        <taxon>Brachycera</taxon>
        <taxon>Muscomorpha</taxon>
        <taxon>Ephydroidea</taxon>
        <taxon>Drosophilidae</taxon>
        <taxon>Drosophila</taxon>
        <taxon>Sophophora</taxon>
    </lineage>
</organism>
<evidence type="ECO:0000256" key="1">
    <source>
        <dbReference type="ARBA" id="ARBA00010331"/>
    </source>
</evidence>
<dbReference type="OrthoDB" id="374045at2759"/>
<dbReference type="KEGG" id="dya:Dyak_GE16244"/>
<dbReference type="Pfam" id="PF02833">
    <property type="entry name" value="DHHA2"/>
    <property type="match status" value="1"/>
</dbReference>
<feature type="domain" description="DHHA2" evidence="2">
    <location>
        <begin position="241"/>
        <end position="388"/>
    </location>
</feature>
<reference evidence="3 4" key="1">
    <citation type="journal article" date="2007" name="Nature">
        <title>Evolution of genes and genomes on the Drosophila phylogeny.</title>
        <authorList>
            <consortium name="Drosophila 12 Genomes Consortium"/>
            <person name="Clark A.G."/>
            <person name="Eisen M.B."/>
            <person name="Smith D.R."/>
            <person name="Bergman C.M."/>
            <person name="Oliver B."/>
            <person name="Markow T.A."/>
            <person name="Kaufman T.C."/>
            <person name="Kellis M."/>
            <person name="Gelbart W."/>
            <person name="Iyer V.N."/>
            <person name="Pollard D.A."/>
            <person name="Sackton T.B."/>
            <person name="Larracuente A.M."/>
            <person name="Singh N.D."/>
            <person name="Abad J.P."/>
            <person name="Abt D.N."/>
            <person name="Adryan B."/>
            <person name="Aguade M."/>
            <person name="Akashi H."/>
            <person name="Anderson W.W."/>
            <person name="Aquadro C.F."/>
            <person name="Ardell D.H."/>
            <person name="Arguello R."/>
            <person name="Artieri C.G."/>
            <person name="Barbash D.A."/>
            <person name="Barker D."/>
            <person name="Barsanti P."/>
            <person name="Batterham P."/>
            <person name="Batzoglou S."/>
            <person name="Begun D."/>
            <person name="Bhutkar A."/>
            <person name="Blanco E."/>
            <person name="Bosak S.A."/>
            <person name="Bradley R.K."/>
            <person name="Brand A.D."/>
            <person name="Brent M.R."/>
            <person name="Brooks A.N."/>
            <person name="Brown R.H."/>
            <person name="Butlin R.K."/>
            <person name="Caggese C."/>
            <person name="Calvi B.R."/>
            <person name="Bernardo de Carvalho A."/>
            <person name="Caspi A."/>
            <person name="Castrezana S."/>
            <person name="Celniker S.E."/>
            <person name="Chang J.L."/>
            <person name="Chapple C."/>
            <person name="Chatterji S."/>
            <person name="Chinwalla A."/>
            <person name="Civetta A."/>
            <person name="Clifton S.W."/>
            <person name="Comeron J.M."/>
            <person name="Costello J.C."/>
            <person name="Coyne J.A."/>
            <person name="Daub J."/>
            <person name="David R.G."/>
            <person name="Delcher A.L."/>
            <person name="Delehaunty K."/>
            <person name="Do C.B."/>
            <person name="Ebling H."/>
            <person name="Edwards K."/>
            <person name="Eickbush T."/>
            <person name="Evans J.D."/>
            <person name="Filipski A."/>
            <person name="Findeiss S."/>
            <person name="Freyhult E."/>
            <person name="Fulton L."/>
            <person name="Fulton R."/>
            <person name="Garcia A.C."/>
            <person name="Gardiner A."/>
            <person name="Garfield D.A."/>
            <person name="Garvin B.E."/>
            <person name="Gibson G."/>
            <person name="Gilbert D."/>
            <person name="Gnerre S."/>
            <person name="Godfrey J."/>
            <person name="Good R."/>
            <person name="Gotea V."/>
            <person name="Gravely B."/>
            <person name="Greenberg A.J."/>
            <person name="Griffiths-Jones S."/>
            <person name="Gross S."/>
            <person name="Guigo R."/>
            <person name="Gustafson E.A."/>
            <person name="Haerty W."/>
            <person name="Hahn M.W."/>
            <person name="Halligan D.L."/>
            <person name="Halpern A.L."/>
            <person name="Halter G.M."/>
            <person name="Han M.V."/>
            <person name="Heger A."/>
            <person name="Hillier L."/>
            <person name="Hinrichs A.S."/>
            <person name="Holmes I."/>
            <person name="Hoskins R.A."/>
            <person name="Hubisz M.J."/>
            <person name="Hultmark D."/>
            <person name="Huntley M.A."/>
            <person name="Jaffe D.B."/>
            <person name="Jagadeeshan S."/>
            <person name="Jeck W.R."/>
            <person name="Johnson J."/>
            <person name="Jones C.D."/>
            <person name="Jordan W.C."/>
            <person name="Karpen G.H."/>
            <person name="Kataoka E."/>
            <person name="Keightley P.D."/>
            <person name="Kheradpour P."/>
            <person name="Kirkness E.F."/>
            <person name="Koerich L.B."/>
            <person name="Kristiansen K."/>
            <person name="Kudrna D."/>
            <person name="Kulathinal R.J."/>
            <person name="Kumar S."/>
            <person name="Kwok R."/>
            <person name="Lander E."/>
            <person name="Langley C.H."/>
            <person name="Lapoint R."/>
            <person name="Lazzaro B.P."/>
            <person name="Lee S.J."/>
            <person name="Levesque L."/>
            <person name="Li R."/>
            <person name="Lin C.F."/>
            <person name="Lin M.F."/>
            <person name="Lindblad-Toh K."/>
            <person name="Llopart A."/>
            <person name="Long M."/>
            <person name="Low L."/>
            <person name="Lozovsky E."/>
            <person name="Lu J."/>
            <person name="Luo M."/>
            <person name="Machado C.A."/>
            <person name="Makalowski W."/>
            <person name="Marzo M."/>
            <person name="Matsuda M."/>
            <person name="Matzkin L."/>
            <person name="McAllister B."/>
            <person name="McBride C.S."/>
            <person name="McKernan B."/>
            <person name="McKernan K."/>
            <person name="Mendez-Lago M."/>
            <person name="Minx P."/>
            <person name="Mollenhauer M.U."/>
            <person name="Montooth K."/>
            <person name="Mount S.M."/>
            <person name="Mu X."/>
            <person name="Myers E."/>
            <person name="Negre B."/>
            <person name="Newfeld S."/>
            <person name="Nielsen R."/>
            <person name="Noor M.A."/>
            <person name="O'Grady P."/>
            <person name="Pachter L."/>
            <person name="Papaceit M."/>
            <person name="Parisi M.J."/>
            <person name="Parisi M."/>
            <person name="Parts L."/>
            <person name="Pedersen J.S."/>
            <person name="Pesole G."/>
            <person name="Phillippy A.M."/>
            <person name="Ponting C.P."/>
            <person name="Pop M."/>
            <person name="Porcelli D."/>
            <person name="Powell J.R."/>
            <person name="Prohaska S."/>
            <person name="Pruitt K."/>
            <person name="Puig M."/>
            <person name="Quesneville H."/>
            <person name="Ram K.R."/>
            <person name="Rand D."/>
            <person name="Rasmussen M.D."/>
            <person name="Reed L.K."/>
            <person name="Reenan R."/>
            <person name="Reily A."/>
            <person name="Remington K.A."/>
            <person name="Rieger T.T."/>
            <person name="Ritchie M.G."/>
            <person name="Robin C."/>
            <person name="Rogers Y.H."/>
            <person name="Rohde C."/>
            <person name="Rozas J."/>
            <person name="Rubenfield M.J."/>
            <person name="Ruiz A."/>
            <person name="Russo S."/>
            <person name="Salzberg S.L."/>
            <person name="Sanchez-Gracia A."/>
            <person name="Saranga D.J."/>
            <person name="Sato H."/>
            <person name="Schaeffer S.W."/>
            <person name="Schatz M.C."/>
            <person name="Schlenke T."/>
            <person name="Schwartz R."/>
            <person name="Segarra C."/>
            <person name="Singh R.S."/>
            <person name="Sirot L."/>
            <person name="Sirota M."/>
            <person name="Sisneros N.B."/>
            <person name="Smith C.D."/>
            <person name="Smith T.F."/>
            <person name="Spieth J."/>
            <person name="Stage D.E."/>
            <person name="Stark A."/>
            <person name="Stephan W."/>
            <person name="Strausberg R.L."/>
            <person name="Strempel S."/>
            <person name="Sturgill D."/>
            <person name="Sutton G."/>
            <person name="Sutton G.G."/>
            <person name="Tao W."/>
            <person name="Teichmann S."/>
            <person name="Tobari Y.N."/>
            <person name="Tomimura Y."/>
            <person name="Tsolas J.M."/>
            <person name="Valente V.L."/>
            <person name="Venter E."/>
            <person name="Venter J.C."/>
            <person name="Vicario S."/>
            <person name="Vieira F.G."/>
            <person name="Vilella A.J."/>
            <person name="Villasante A."/>
            <person name="Walenz B."/>
            <person name="Wang J."/>
            <person name="Wasserman M."/>
            <person name="Watts T."/>
            <person name="Wilson D."/>
            <person name="Wilson R.K."/>
            <person name="Wing R.A."/>
            <person name="Wolfner M.F."/>
            <person name="Wong A."/>
            <person name="Wong G.K."/>
            <person name="Wu C.I."/>
            <person name="Wu G."/>
            <person name="Yamamoto D."/>
            <person name="Yang H.P."/>
            <person name="Yang S.P."/>
            <person name="Yorke J.A."/>
            <person name="Yoshida K."/>
            <person name="Zdobnov E."/>
            <person name="Zhang P."/>
            <person name="Zhang Y."/>
            <person name="Zimin A.V."/>
            <person name="Baldwin J."/>
            <person name="Abdouelleil A."/>
            <person name="Abdulkadir J."/>
            <person name="Abebe A."/>
            <person name="Abera B."/>
            <person name="Abreu J."/>
            <person name="Acer S.C."/>
            <person name="Aftuck L."/>
            <person name="Alexander A."/>
            <person name="An P."/>
            <person name="Anderson E."/>
            <person name="Anderson S."/>
            <person name="Arachi H."/>
            <person name="Azer M."/>
            <person name="Bachantsang P."/>
            <person name="Barry A."/>
            <person name="Bayul T."/>
            <person name="Berlin A."/>
            <person name="Bessette D."/>
            <person name="Bloom T."/>
            <person name="Blye J."/>
            <person name="Boguslavskiy L."/>
            <person name="Bonnet C."/>
            <person name="Boukhgalter B."/>
            <person name="Bourzgui I."/>
            <person name="Brown A."/>
            <person name="Cahill P."/>
            <person name="Channer S."/>
            <person name="Cheshatsang Y."/>
            <person name="Chuda L."/>
            <person name="Citroen M."/>
            <person name="Collymore A."/>
            <person name="Cooke P."/>
            <person name="Costello M."/>
            <person name="D'Aco K."/>
            <person name="Daza R."/>
            <person name="De Haan G."/>
            <person name="DeGray S."/>
            <person name="DeMaso C."/>
            <person name="Dhargay N."/>
            <person name="Dooley K."/>
            <person name="Dooley E."/>
            <person name="Doricent M."/>
            <person name="Dorje P."/>
            <person name="Dorjee K."/>
            <person name="Dupes A."/>
            <person name="Elong R."/>
            <person name="Falk J."/>
            <person name="Farina A."/>
            <person name="Faro S."/>
            <person name="Ferguson D."/>
            <person name="Fisher S."/>
            <person name="Foley C.D."/>
            <person name="Franke A."/>
            <person name="Friedrich D."/>
            <person name="Gadbois L."/>
            <person name="Gearin G."/>
            <person name="Gearin C.R."/>
            <person name="Giannoukos G."/>
            <person name="Goode T."/>
            <person name="Graham J."/>
            <person name="Grandbois E."/>
            <person name="Grewal S."/>
            <person name="Gyaltsen K."/>
            <person name="Hafez N."/>
            <person name="Hagos B."/>
            <person name="Hall J."/>
            <person name="Henson C."/>
            <person name="Hollinger A."/>
            <person name="Honan T."/>
            <person name="Huard M.D."/>
            <person name="Hughes L."/>
            <person name="Hurhula B."/>
            <person name="Husby M.E."/>
            <person name="Kamat A."/>
            <person name="Kanga B."/>
            <person name="Kashin S."/>
            <person name="Khazanovich D."/>
            <person name="Kisner P."/>
            <person name="Lance K."/>
            <person name="Lara M."/>
            <person name="Lee W."/>
            <person name="Lennon N."/>
            <person name="Letendre F."/>
            <person name="LeVine R."/>
            <person name="Lipovsky A."/>
            <person name="Liu X."/>
            <person name="Liu J."/>
            <person name="Liu S."/>
            <person name="Lokyitsang T."/>
            <person name="Lokyitsang Y."/>
            <person name="Lubonja R."/>
            <person name="Lui A."/>
            <person name="MacDonald P."/>
            <person name="Magnisalis V."/>
            <person name="Maru K."/>
            <person name="Matthews C."/>
            <person name="McCusker W."/>
            <person name="McDonough S."/>
            <person name="Mehta T."/>
            <person name="Meldrim J."/>
            <person name="Meneus L."/>
            <person name="Mihai O."/>
            <person name="Mihalev A."/>
            <person name="Mihova T."/>
            <person name="Mittelman R."/>
            <person name="Mlenga V."/>
            <person name="Montmayeur A."/>
            <person name="Mulrain L."/>
            <person name="Navidi A."/>
            <person name="Naylor J."/>
            <person name="Negash T."/>
            <person name="Nguyen T."/>
            <person name="Nguyen N."/>
            <person name="Nicol R."/>
            <person name="Norbu C."/>
            <person name="Norbu N."/>
            <person name="Novod N."/>
            <person name="O'Neill B."/>
            <person name="Osman S."/>
            <person name="Markiewicz E."/>
            <person name="Oyono O.L."/>
            <person name="Patti C."/>
            <person name="Phunkhang P."/>
            <person name="Pierre F."/>
            <person name="Priest M."/>
            <person name="Raghuraman S."/>
            <person name="Rege F."/>
            <person name="Reyes R."/>
            <person name="Rise C."/>
            <person name="Rogov P."/>
            <person name="Ross K."/>
            <person name="Ryan E."/>
            <person name="Settipalli S."/>
            <person name="Shea T."/>
            <person name="Sherpa N."/>
            <person name="Shi L."/>
            <person name="Shih D."/>
            <person name="Sparrow T."/>
            <person name="Spaulding J."/>
            <person name="Stalker J."/>
            <person name="Stange-Thomann N."/>
            <person name="Stavropoulos S."/>
            <person name="Stone C."/>
            <person name="Strader C."/>
            <person name="Tesfaye S."/>
            <person name="Thomson T."/>
            <person name="Thoulutsang Y."/>
            <person name="Thoulutsang D."/>
            <person name="Topham K."/>
            <person name="Topping I."/>
            <person name="Tsamla T."/>
            <person name="Vassiliev H."/>
            <person name="Vo A."/>
            <person name="Wangchuk T."/>
            <person name="Wangdi T."/>
            <person name="Weiand M."/>
            <person name="Wilkinson J."/>
            <person name="Wilson A."/>
            <person name="Yadav S."/>
            <person name="Young G."/>
            <person name="Yu Q."/>
            <person name="Zembek L."/>
            <person name="Zhong D."/>
            <person name="Zimmer A."/>
            <person name="Zwirko Z."/>
            <person name="Jaffe D.B."/>
            <person name="Alvarez P."/>
            <person name="Brockman W."/>
            <person name="Butler J."/>
            <person name="Chin C."/>
            <person name="Gnerre S."/>
            <person name="Grabherr M."/>
            <person name="Kleber M."/>
            <person name="Mauceli E."/>
            <person name="MacCallum I."/>
        </authorList>
    </citation>
    <scope>NUCLEOTIDE SEQUENCE [LARGE SCALE GENOMIC DNA]</scope>
    <source>
        <strain evidence="4">Tai18E2 / Tucson 14021-0261.01</strain>
    </source>
</reference>
<accession>B4Q197</accession>
<dbReference type="EMBL" id="CM000162">
    <property type="protein sequence ID" value="EDX01404.2"/>
    <property type="molecule type" value="Genomic_DNA"/>
</dbReference>
<dbReference type="GO" id="GO:0004112">
    <property type="term" value="F:cyclic-nucleotide phosphodiesterase activity"/>
    <property type="evidence" value="ECO:0007669"/>
    <property type="project" value="EnsemblMetazoa"/>
</dbReference>
<name>B4Q197_DROYA</name>
<evidence type="ECO:0000259" key="2">
    <source>
        <dbReference type="SMART" id="SM01131"/>
    </source>
</evidence>
<dbReference type="Gene3D" id="3.10.310.20">
    <property type="entry name" value="DHHA2 domain"/>
    <property type="match status" value="1"/>
</dbReference>
<evidence type="ECO:0000313" key="4">
    <source>
        <dbReference type="Proteomes" id="UP000002282"/>
    </source>
</evidence>
<dbReference type="GO" id="GO:0019889">
    <property type="term" value="P:pteridine metabolic process"/>
    <property type="evidence" value="ECO:0007669"/>
    <property type="project" value="EnsemblMetazoa"/>
</dbReference>
<dbReference type="PANTHER" id="PTHR12112:SF39">
    <property type="entry name" value="EG:152A3.5 PROTEIN (FBGN0003116_PN PROTEIN)"/>
    <property type="match status" value="1"/>
</dbReference>
<dbReference type="SMR" id="B4Q197"/>
<dbReference type="InterPro" id="IPR038763">
    <property type="entry name" value="DHH_sf"/>
</dbReference>
<dbReference type="GO" id="GO:0141162">
    <property type="term" value="P:negative regulation of cAMP/PKA signal transduction"/>
    <property type="evidence" value="ECO:0007669"/>
    <property type="project" value="EnsemblMetazoa"/>
</dbReference>
<sequence>MTFPRFPRQMCFLRFLAQARGTLGRHLADASPVAWAAAPDVTGRKLHLVMGNESCDLDSAVSAVTLAFVYAQRHREHDYVPILNIPRRDYPLKTEVGHLFVKCGIAEPVLLFRDDIPREVVQDVNVILVDHHVSPLAPNVTEILDHRPLEDSSPSFKQLPTRCQLDIDASVGSCASLVAQRYFAEDQPRSTGVAQLLHATIVLDTINFAPAAKRYGPKDEAMVQKLESELNYGVAQRSSLFDELVAARADISKLTLTEVLRKDMKVLQTDRQVVPLAGMPILVRDFVEKSGAEKAVREFGVESNLLVILGMYVSPADGQVLRDLALISLSGQSQFVERVRQALLESNEPKLELRPHEVETRFMGGCFLRQHNVQATRKHILPIVKRALLEWEADHGCDCDEVYFFKEKPQLGLS</sequence>
<dbReference type="SUPFAM" id="SSF64182">
    <property type="entry name" value="DHH phosphoesterases"/>
    <property type="match status" value="1"/>
</dbReference>
<dbReference type="GO" id="GO:0090297">
    <property type="term" value="P:positive regulation of mitochondrial DNA replication"/>
    <property type="evidence" value="ECO:0007669"/>
    <property type="project" value="EnsemblMetazoa"/>
</dbReference>
<dbReference type="Gene3D" id="3.90.1640.10">
    <property type="entry name" value="inorganic pyrophosphatase (n-terminal core)"/>
    <property type="match status" value="1"/>
</dbReference>
<evidence type="ECO:0000313" key="3">
    <source>
        <dbReference type="EMBL" id="EDX01404.2"/>
    </source>
</evidence>
<dbReference type="Proteomes" id="UP000002282">
    <property type="component" value="Chromosome X"/>
</dbReference>
<dbReference type="GO" id="GO:0005759">
    <property type="term" value="C:mitochondrial matrix"/>
    <property type="evidence" value="ECO:0007669"/>
    <property type="project" value="EnsemblMetazoa"/>
</dbReference>
<proteinExistence type="inferred from homology"/>
<dbReference type="FunFam" id="3.90.1640.10:FF:000013">
    <property type="entry name" value="Prune"/>
    <property type="match status" value="1"/>
</dbReference>
<dbReference type="GO" id="GO:0004309">
    <property type="term" value="F:exopolyphosphatase activity"/>
    <property type="evidence" value="ECO:0007669"/>
    <property type="project" value="TreeGrafter"/>
</dbReference>